<keyword evidence="3" id="KW-0460">Magnesium</keyword>
<dbReference type="InterPro" id="IPR011206">
    <property type="entry name" value="Citrate_lyase_beta/mcl1/mcl2"/>
</dbReference>
<evidence type="ECO:0000256" key="3">
    <source>
        <dbReference type="ARBA" id="ARBA00022842"/>
    </source>
</evidence>
<comment type="cofactor">
    <cofactor evidence="1">
        <name>Mg(2+)</name>
        <dbReference type="ChEBI" id="CHEBI:18420"/>
    </cofactor>
</comment>
<evidence type="ECO:0000256" key="2">
    <source>
        <dbReference type="ARBA" id="ARBA00022723"/>
    </source>
</evidence>
<name>A0ABP3ND46_9ACTN</name>
<dbReference type="InterPro" id="IPR040442">
    <property type="entry name" value="Pyrv_kinase-like_dom_sf"/>
</dbReference>
<dbReference type="PIRSF" id="PIRSF015582">
    <property type="entry name" value="Cit_lyase_B"/>
    <property type="match status" value="1"/>
</dbReference>
<keyword evidence="2" id="KW-0479">Metal-binding</keyword>
<feature type="domain" description="HpcH/HpaI aldolase/citrate lyase" evidence="5">
    <location>
        <begin position="29"/>
        <end position="260"/>
    </location>
</feature>
<reference evidence="7" key="1">
    <citation type="journal article" date="2019" name="Int. J. Syst. Evol. Microbiol.">
        <title>The Global Catalogue of Microorganisms (GCM) 10K type strain sequencing project: providing services to taxonomists for standard genome sequencing and annotation.</title>
        <authorList>
            <consortium name="The Broad Institute Genomics Platform"/>
            <consortium name="The Broad Institute Genome Sequencing Center for Infectious Disease"/>
            <person name="Wu L."/>
            <person name="Ma J."/>
        </authorList>
    </citation>
    <scope>NUCLEOTIDE SEQUENCE [LARGE SCALE GENOMIC DNA]</scope>
    <source>
        <strain evidence="7">JCM 5052</strain>
    </source>
</reference>
<dbReference type="InterPro" id="IPR005000">
    <property type="entry name" value="Aldolase/citrate-lyase_domain"/>
</dbReference>
<dbReference type="EMBL" id="BAAABZ010000049">
    <property type="protein sequence ID" value="GAA0541754.1"/>
    <property type="molecule type" value="Genomic_DNA"/>
</dbReference>
<protein>
    <submittedName>
        <fullName evidence="6">CoA ester lyase</fullName>
    </submittedName>
</protein>
<evidence type="ECO:0000259" key="5">
    <source>
        <dbReference type="Pfam" id="PF03328"/>
    </source>
</evidence>
<gene>
    <name evidence="6" type="ORF">GCM10010390_49640</name>
</gene>
<dbReference type="PANTHER" id="PTHR32308">
    <property type="entry name" value="LYASE BETA SUBUNIT, PUTATIVE (AFU_ORTHOLOGUE AFUA_4G13030)-RELATED"/>
    <property type="match status" value="1"/>
</dbReference>
<dbReference type="PANTHER" id="PTHR32308:SF10">
    <property type="entry name" value="CITRATE LYASE SUBUNIT BETA"/>
    <property type="match status" value="1"/>
</dbReference>
<dbReference type="Gene3D" id="3.20.20.60">
    <property type="entry name" value="Phosphoenolpyruvate-binding domains"/>
    <property type="match status" value="1"/>
</dbReference>
<dbReference type="SUPFAM" id="SSF51621">
    <property type="entry name" value="Phosphoenolpyruvate/pyruvate domain"/>
    <property type="match status" value="1"/>
</dbReference>
<dbReference type="InterPro" id="IPR015813">
    <property type="entry name" value="Pyrv/PenolPyrv_kinase-like_dom"/>
</dbReference>
<keyword evidence="7" id="KW-1185">Reference proteome</keyword>
<sequence>MSSDGATGVTGATGMTGATGVRTQRVPLRSLLFVPGSRTDWLPKAESAGADAAILDLEDAVPEDGKAAAREAVAQAVTADQMTDGTPGPMRLLVRINALDGATGWQGADDLRAVARPGLYGIVLPKVSGPEDVTTADRLLAWCEREHGLPEGHFALLPLLETARGLREAYAIGRAAARIAHLGAVTAPGGDVERAIGYRWSPEGEETRELRARALLDARAADRPHPVAGLWADVADLAGLRRFAEQNRALGYEGMAVIHPSHVPVVNEVFAPDAEELARCGRLIATVERAQAEGAGAVLFEGRMVDEAMAATARRTLALAGADDRDGRQGGRGSSASV</sequence>
<accession>A0ABP3ND46</accession>
<keyword evidence="6" id="KW-0456">Lyase</keyword>
<feature type="region of interest" description="Disordered" evidence="4">
    <location>
        <begin position="1"/>
        <end position="20"/>
    </location>
</feature>
<evidence type="ECO:0000313" key="7">
    <source>
        <dbReference type="Proteomes" id="UP001501576"/>
    </source>
</evidence>
<dbReference type="Proteomes" id="UP001501576">
    <property type="component" value="Unassembled WGS sequence"/>
</dbReference>
<dbReference type="Pfam" id="PF03328">
    <property type="entry name" value="HpcH_HpaI"/>
    <property type="match status" value="1"/>
</dbReference>
<evidence type="ECO:0000313" key="6">
    <source>
        <dbReference type="EMBL" id="GAA0541754.1"/>
    </source>
</evidence>
<comment type="caution">
    <text evidence="6">The sequence shown here is derived from an EMBL/GenBank/DDBJ whole genome shotgun (WGS) entry which is preliminary data.</text>
</comment>
<proteinExistence type="predicted"/>
<evidence type="ECO:0000256" key="1">
    <source>
        <dbReference type="ARBA" id="ARBA00001946"/>
    </source>
</evidence>
<dbReference type="GO" id="GO:0016829">
    <property type="term" value="F:lyase activity"/>
    <property type="evidence" value="ECO:0007669"/>
    <property type="project" value="UniProtKB-KW"/>
</dbReference>
<organism evidence="6 7">
    <name type="scientific">Streptomyces mordarskii</name>
    <dbReference type="NCBI Taxonomy" id="1226758"/>
    <lineage>
        <taxon>Bacteria</taxon>
        <taxon>Bacillati</taxon>
        <taxon>Actinomycetota</taxon>
        <taxon>Actinomycetes</taxon>
        <taxon>Kitasatosporales</taxon>
        <taxon>Streptomycetaceae</taxon>
        <taxon>Streptomyces</taxon>
    </lineage>
</organism>
<evidence type="ECO:0000256" key="4">
    <source>
        <dbReference type="SAM" id="MobiDB-lite"/>
    </source>
</evidence>